<dbReference type="AlphaFoldDB" id="Q247T6"/>
<proteinExistence type="predicted"/>
<accession>Q247T6</accession>
<protein>
    <submittedName>
        <fullName evidence="1">Uncharacterized protein</fullName>
    </submittedName>
</protein>
<dbReference type="HOGENOM" id="CLU_2517579_0_0_1"/>
<dbReference type="KEGG" id="tet:TTHERM_00994110"/>
<organism evidence="1 2">
    <name type="scientific">Tetrahymena thermophila (strain SB210)</name>
    <dbReference type="NCBI Taxonomy" id="312017"/>
    <lineage>
        <taxon>Eukaryota</taxon>
        <taxon>Sar</taxon>
        <taxon>Alveolata</taxon>
        <taxon>Ciliophora</taxon>
        <taxon>Intramacronucleata</taxon>
        <taxon>Oligohymenophorea</taxon>
        <taxon>Hymenostomatida</taxon>
        <taxon>Tetrahymenina</taxon>
        <taxon>Tetrahymenidae</taxon>
        <taxon>Tetrahymena</taxon>
    </lineage>
</organism>
<evidence type="ECO:0000313" key="2">
    <source>
        <dbReference type="Proteomes" id="UP000009168"/>
    </source>
</evidence>
<dbReference type="RefSeq" id="XP_001024259.1">
    <property type="nucleotide sequence ID" value="XM_001024259.1"/>
</dbReference>
<evidence type="ECO:0000313" key="1">
    <source>
        <dbReference type="EMBL" id="EAS04014.1"/>
    </source>
</evidence>
<dbReference type="Proteomes" id="UP000009168">
    <property type="component" value="Unassembled WGS sequence"/>
</dbReference>
<gene>
    <name evidence="1" type="ORF">TTHERM_00994110</name>
</gene>
<name>Q247T6_TETTS</name>
<keyword evidence="2" id="KW-1185">Reference proteome</keyword>
<dbReference type="EMBL" id="GG662458">
    <property type="protein sequence ID" value="EAS04014.1"/>
    <property type="molecule type" value="Genomic_DNA"/>
</dbReference>
<dbReference type="InParanoid" id="Q247T6"/>
<reference evidence="2" key="1">
    <citation type="journal article" date="2006" name="PLoS Biol.">
        <title>Macronuclear genome sequence of the ciliate Tetrahymena thermophila, a model eukaryote.</title>
        <authorList>
            <person name="Eisen J.A."/>
            <person name="Coyne R.S."/>
            <person name="Wu M."/>
            <person name="Wu D."/>
            <person name="Thiagarajan M."/>
            <person name="Wortman J.R."/>
            <person name="Badger J.H."/>
            <person name="Ren Q."/>
            <person name="Amedeo P."/>
            <person name="Jones K.M."/>
            <person name="Tallon L.J."/>
            <person name="Delcher A.L."/>
            <person name="Salzberg S.L."/>
            <person name="Silva J.C."/>
            <person name="Haas B.J."/>
            <person name="Majoros W.H."/>
            <person name="Farzad M."/>
            <person name="Carlton J.M."/>
            <person name="Smith R.K. Jr."/>
            <person name="Garg J."/>
            <person name="Pearlman R.E."/>
            <person name="Karrer K.M."/>
            <person name="Sun L."/>
            <person name="Manning G."/>
            <person name="Elde N.C."/>
            <person name="Turkewitz A.P."/>
            <person name="Asai D.J."/>
            <person name="Wilkes D.E."/>
            <person name="Wang Y."/>
            <person name="Cai H."/>
            <person name="Collins K."/>
            <person name="Stewart B.A."/>
            <person name="Lee S.R."/>
            <person name="Wilamowska K."/>
            <person name="Weinberg Z."/>
            <person name="Ruzzo W.L."/>
            <person name="Wloga D."/>
            <person name="Gaertig J."/>
            <person name="Frankel J."/>
            <person name="Tsao C.-C."/>
            <person name="Gorovsky M.A."/>
            <person name="Keeling P.J."/>
            <person name="Waller R.F."/>
            <person name="Patron N.J."/>
            <person name="Cherry J.M."/>
            <person name="Stover N.A."/>
            <person name="Krieger C.J."/>
            <person name="del Toro C."/>
            <person name="Ryder H.F."/>
            <person name="Williamson S.C."/>
            <person name="Barbeau R.A."/>
            <person name="Hamilton E.P."/>
            <person name="Orias E."/>
        </authorList>
    </citation>
    <scope>NUCLEOTIDE SEQUENCE [LARGE SCALE GENOMIC DNA]</scope>
    <source>
        <strain evidence="2">SB210</strain>
    </source>
</reference>
<dbReference type="GeneID" id="7831519"/>
<sequence length="85" mass="9951">MSNISVQIRKQIYINHQDFYDGKDSILDIIQVHIIANRAFVSPSQLSNQNSQMLIDEIITLDNIPQNIMKSFQLQHIFLFETINF</sequence>